<feature type="domain" description="Amine oxidase" evidence="1">
    <location>
        <begin position="12"/>
        <end position="420"/>
    </location>
</feature>
<dbReference type="InterPro" id="IPR050281">
    <property type="entry name" value="Flavin_monoamine_oxidase"/>
</dbReference>
<dbReference type="Gene3D" id="3.90.660.10">
    <property type="match status" value="1"/>
</dbReference>
<dbReference type="InterPro" id="IPR002937">
    <property type="entry name" value="Amino_oxidase"/>
</dbReference>
<protein>
    <recommendedName>
        <fullName evidence="1">Amine oxidase domain-containing protein</fullName>
    </recommendedName>
</protein>
<evidence type="ECO:0000313" key="3">
    <source>
        <dbReference type="Proteomes" id="UP001186944"/>
    </source>
</evidence>
<dbReference type="SUPFAM" id="SSF54373">
    <property type="entry name" value="FAD-linked reductases, C-terminal domain"/>
    <property type="match status" value="1"/>
</dbReference>
<dbReference type="GO" id="GO:0046592">
    <property type="term" value="F:polyamine oxidase activity"/>
    <property type="evidence" value="ECO:0007669"/>
    <property type="project" value="TreeGrafter"/>
</dbReference>
<dbReference type="AlphaFoldDB" id="A0AA89BY57"/>
<evidence type="ECO:0000313" key="2">
    <source>
        <dbReference type="EMBL" id="KAK3094799.1"/>
    </source>
</evidence>
<sequence>MSQRVVIIGAGVAGLSAARTLMDNGIDDFLIVEAQDRIGGRVHTLYSENSTKILSVKHTISSYVDGNVLELGAQWIHGEEGNEVFELADKGNLIWNKEHGDKHSPSGASKYLNHDFCKTDGTIIDRDIVTDTCHALEDIYTDLNSCDHVTHEYQNLQDEYNARFQKLIDSNDLKGDVTEQKRGIYRWRTAFEIHDNACYSLRDVKCPCRYTPCEGNGLVELQNGFQSVLDTILQNVPRDKILLNTPVKTIHWNHSSSTCRTECESGMSLICDQVILTSSIGYLKKNHLTLFNPNLPPSKLQTIENTGYGSVLKIFLEWEMPFWSEGFTGIQFVWDCDIDNVENSKIREVDSHWSRGITGFEKLPGSGSILLGWVGGRPAEIAESLSDEDIIDTCHKLISKFAKHLNVPRPKKVTRVLWCTLLERPPATNISPQFMVRTSRESGSPKK</sequence>
<dbReference type="PANTHER" id="PTHR10742:SF416">
    <property type="entry name" value="SPERMINE OXIDASE"/>
    <property type="match status" value="1"/>
</dbReference>
<dbReference type="InterPro" id="IPR036188">
    <property type="entry name" value="FAD/NAD-bd_sf"/>
</dbReference>
<dbReference type="PANTHER" id="PTHR10742">
    <property type="entry name" value="FLAVIN MONOAMINE OXIDASE"/>
    <property type="match status" value="1"/>
</dbReference>
<dbReference type="Pfam" id="PF01593">
    <property type="entry name" value="Amino_oxidase"/>
    <property type="match status" value="1"/>
</dbReference>
<dbReference type="Gene3D" id="3.50.50.60">
    <property type="entry name" value="FAD/NAD(P)-binding domain"/>
    <property type="match status" value="1"/>
</dbReference>
<keyword evidence="3" id="KW-1185">Reference proteome</keyword>
<gene>
    <name evidence="2" type="ORF">FSP39_006369</name>
</gene>
<comment type="caution">
    <text evidence="2">The sequence shown here is derived from an EMBL/GenBank/DDBJ whole genome shotgun (WGS) entry which is preliminary data.</text>
</comment>
<dbReference type="EMBL" id="VSWD01000008">
    <property type="protein sequence ID" value="KAK3094799.1"/>
    <property type="molecule type" value="Genomic_DNA"/>
</dbReference>
<reference evidence="2" key="1">
    <citation type="submission" date="2019-08" db="EMBL/GenBank/DDBJ databases">
        <title>The improved chromosome-level genome for the pearl oyster Pinctada fucata martensii using PacBio sequencing and Hi-C.</title>
        <authorList>
            <person name="Zheng Z."/>
        </authorList>
    </citation>
    <scope>NUCLEOTIDE SEQUENCE</scope>
    <source>
        <strain evidence="2">ZZ-2019</strain>
        <tissue evidence="2">Adductor muscle</tissue>
    </source>
</reference>
<accession>A0AA89BY57</accession>
<dbReference type="SUPFAM" id="SSF51905">
    <property type="entry name" value="FAD/NAD(P)-binding domain"/>
    <property type="match status" value="1"/>
</dbReference>
<name>A0AA89BY57_PINIB</name>
<proteinExistence type="predicted"/>
<evidence type="ECO:0000259" key="1">
    <source>
        <dbReference type="Pfam" id="PF01593"/>
    </source>
</evidence>
<dbReference type="Proteomes" id="UP001186944">
    <property type="component" value="Unassembled WGS sequence"/>
</dbReference>
<organism evidence="2 3">
    <name type="scientific">Pinctada imbricata</name>
    <name type="common">Atlantic pearl-oyster</name>
    <name type="synonym">Pinctada martensii</name>
    <dbReference type="NCBI Taxonomy" id="66713"/>
    <lineage>
        <taxon>Eukaryota</taxon>
        <taxon>Metazoa</taxon>
        <taxon>Spiralia</taxon>
        <taxon>Lophotrochozoa</taxon>
        <taxon>Mollusca</taxon>
        <taxon>Bivalvia</taxon>
        <taxon>Autobranchia</taxon>
        <taxon>Pteriomorphia</taxon>
        <taxon>Pterioida</taxon>
        <taxon>Pterioidea</taxon>
        <taxon>Pteriidae</taxon>
        <taxon>Pinctada</taxon>
    </lineage>
</organism>